<dbReference type="SUPFAM" id="SSF46689">
    <property type="entry name" value="Homeodomain-like"/>
    <property type="match status" value="2"/>
</dbReference>
<dbReference type="InterPro" id="IPR050204">
    <property type="entry name" value="AraC_XylS_family_regulators"/>
</dbReference>
<dbReference type="Pfam" id="PF12833">
    <property type="entry name" value="HTH_18"/>
    <property type="match status" value="1"/>
</dbReference>
<organism evidence="5 6">
    <name type="scientific">Sphingobium indicum BiD32</name>
    <dbReference type="NCBI Taxonomy" id="1301087"/>
    <lineage>
        <taxon>Bacteria</taxon>
        <taxon>Pseudomonadati</taxon>
        <taxon>Pseudomonadota</taxon>
        <taxon>Alphaproteobacteria</taxon>
        <taxon>Sphingomonadales</taxon>
        <taxon>Sphingomonadaceae</taxon>
        <taxon>Sphingobium</taxon>
    </lineage>
</organism>
<dbReference type="SMART" id="SM00342">
    <property type="entry name" value="HTH_ARAC"/>
    <property type="match status" value="1"/>
</dbReference>
<dbReference type="Proteomes" id="UP000013201">
    <property type="component" value="Unassembled WGS sequence"/>
</dbReference>
<evidence type="ECO:0000256" key="2">
    <source>
        <dbReference type="ARBA" id="ARBA00023125"/>
    </source>
</evidence>
<gene>
    <name evidence="5" type="ORF">EBBID32_36400</name>
</gene>
<dbReference type="GO" id="GO:0003700">
    <property type="term" value="F:DNA-binding transcription factor activity"/>
    <property type="evidence" value="ECO:0007669"/>
    <property type="project" value="InterPro"/>
</dbReference>
<evidence type="ECO:0000256" key="3">
    <source>
        <dbReference type="ARBA" id="ARBA00023163"/>
    </source>
</evidence>
<comment type="caution">
    <text evidence="5">The sequence shown here is derived from an EMBL/GenBank/DDBJ whole genome shotgun (WGS) entry which is preliminary data.</text>
</comment>
<feature type="domain" description="HTH araC/xylS-type" evidence="4">
    <location>
        <begin position="195"/>
        <end position="293"/>
    </location>
</feature>
<evidence type="ECO:0000313" key="5">
    <source>
        <dbReference type="EMBL" id="CCW19274.1"/>
    </source>
</evidence>
<sequence>MQLNSHGDRKYITGRRLSDVAEWSGLRLELWRHEAGGLADLGLECTEIGILLSGQLSVRRTGDGQTQEAFARPGTSWICPSGTYESDIRLSAPMDECLHIFLPPTLLERAALEAYEIDPGKARLGYAGGLNDTLLVQIGTAFRSLLERGPAPTDRLLVDGMRTTLAAHLVSQYSADHWRAPDMQAARTLDPVRLKRVVDLIEHKLDAELSLEELAAQACLSPFHFTRLFRRATGLTPHRYVMERRIQVAQERLALGRLALVEIALETGFGSQANFNRVFRKATGMSPGQYRKLHCVALCAT</sequence>
<protein>
    <submittedName>
        <fullName evidence="5">Transcriptional regulator, AraC family</fullName>
    </submittedName>
</protein>
<dbReference type="EMBL" id="CAVK010000183">
    <property type="protein sequence ID" value="CCW19274.1"/>
    <property type="molecule type" value="Genomic_DNA"/>
</dbReference>
<proteinExistence type="predicted"/>
<dbReference type="PANTHER" id="PTHR46796:SF6">
    <property type="entry name" value="ARAC SUBFAMILY"/>
    <property type="match status" value="1"/>
</dbReference>
<dbReference type="PROSITE" id="PS00041">
    <property type="entry name" value="HTH_ARAC_FAMILY_1"/>
    <property type="match status" value="1"/>
</dbReference>
<dbReference type="OrthoDB" id="110167at2"/>
<keyword evidence="1" id="KW-0805">Transcription regulation</keyword>
<dbReference type="PANTHER" id="PTHR46796">
    <property type="entry name" value="HTH-TYPE TRANSCRIPTIONAL ACTIVATOR RHAS-RELATED"/>
    <property type="match status" value="1"/>
</dbReference>
<keyword evidence="6" id="KW-1185">Reference proteome</keyword>
<name>N1MRC1_9SPHN</name>
<dbReference type="PRINTS" id="PR00032">
    <property type="entry name" value="HTHARAC"/>
</dbReference>
<dbReference type="GO" id="GO:0043565">
    <property type="term" value="F:sequence-specific DNA binding"/>
    <property type="evidence" value="ECO:0007669"/>
    <property type="project" value="InterPro"/>
</dbReference>
<dbReference type="InterPro" id="IPR018062">
    <property type="entry name" value="HTH_AraC-typ_CS"/>
</dbReference>
<dbReference type="Gene3D" id="1.10.10.60">
    <property type="entry name" value="Homeodomain-like"/>
    <property type="match status" value="2"/>
</dbReference>
<dbReference type="PROSITE" id="PS01124">
    <property type="entry name" value="HTH_ARAC_FAMILY_2"/>
    <property type="match status" value="1"/>
</dbReference>
<dbReference type="InterPro" id="IPR009057">
    <property type="entry name" value="Homeodomain-like_sf"/>
</dbReference>
<evidence type="ECO:0000259" key="4">
    <source>
        <dbReference type="PROSITE" id="PS01124"/>
    </source>
</evidence>
<evidence type="ECO:0000256" key="1">
    <source>
        <dbReference type="ARBA" id="ARBA00023015"/>
    </source>
</evidence>
<reference evidence="6" key="2">
    <citation type="submission" date="2013-04" db="EMBL/GenBank/DDBJ databases">
        <title>Bisphenol A degrading Sphingobium sp. strain BiD32.</title>
        <authorList>
            <person name="Nielsen J.L."/>
            <person name="Zhou N.A."/>
            <person name="Kjeldal H."/>
        </authorList>
    </citation>
    <scope>NUCLEOTIDE SEQUENCE [LARGE SCALE GENOMIC DNA]</scope>
    <source>
        <strain evidence="6">BiD32</strain>
    </source>
</reference>
<accession>N1MRC1</accession>
<dbReference type="AlphaFoldDB" id="N1MRC1"/>
<dbReference type="InterPro" id="IPR020449">
    <property type="entry name" value="Tscrpt_reg_AraC-type_HTH"/>
</dbReference>
<dbReference type="RefSeq" id="WP_006962488.1">
    <property type="nucleotide sequence ID" value="NZ_CAVK010000183.1"/>
</dbReference>
<dbReference type="InterPro" id="IPR018060">
    <property type="entry name" value="HTH_AraC"/>
</dbReference>
<keyword evidence="2" id="KW-0238">DNA-binding</keyword>
<keyword evidence="3" id="KW-0804">Transcription</keyword>
<reference evidence="5 6" key="1">
    <citation type="submission" date="2013-03" db="EMBL/GenBank/DDBJ databases">
        <authorList>
            <person name="Le V."/>
        </authorList>
    </citation>
    <scope>NUCLEOTIDE SEQUENCE [LARGE SCALE GENOMIC DNA]</scope>
    <source>
        <strain evidence="5 6">BiD32</strain>
    </source>
</reference>
<evidence type="ECO:0000313" key="6">
    <source>
        <dbReference type="Proteomes" id="UP000013201"/>
    </source>
</evidence>